<evidence type="ECO:0000313" key="3">
    <source>
        <dbReference type="Proteomes" id="UP001321749"/>
    </source>
</evidence>
<reference evidence="2" key="2">
    <citation type="submission" date="2023-06" db="EMBL/GenBank/DDBJ databases">
        <authorList>
            <consortium name="Lawrence Berkeley National Laboratory"/>
            <person name="Mondo S.J."/>
            <person name="Hensen N."/>
            <person name="Bonometti L."/>
            <person name="Westerberg I."/>
            <person name="Brannstrom I.O."/>
            <person name="Guillou S."/>
            <person name="Cros-Aarteil S."/>
            <person name="Calhoun S."/>
            <person name="Haridas S."/>
            <person name="Kuo A."/>
            <person name="Pangilinan J."/>
            <person name="Riley R."/>
            <person name="Labutti K."/>
            <person name="Andreopoulos B."/>
            <person name="Lipzen A."/>
            <person name="Chen C."/>
            <person name="Yanf M."/>
            <person name="Daum C."/>
            <person name="Ng V."/>
            <person name="Clum A."/>
            <person name="Steindorff A."/>
            <person name="Ohm R."/>
            <person name="Martin F."/>
            <person name="Silar P."/>
            <person name="Natvig D."/>
            <person name="Lalanne C."/>
            <person name="Gautier V."/>
            <person name="Ament-Velasquez S.L."/>
            <person name="Kruys A."/>
            <person name="Hutchinson M.I."/>
            <person name="Powell A.J."/>
            <person name="Barry K."/>
            <person name="Miller A.N."/>
            <person name="Grigoriev I.V."/>
            <person name="Debuchy R."/>
            <person name="Gladieux P."/>
            <person name="Thoren M.H."/>
            <person name="Johannesson H."/>
        </authorList>
    </citation>
    <scope>NUCLEOTIDE SEQUENCE</scope>
    <source>
        <strain evidence="2">PSN324</strain>
    </source>
</reference>
<dbReference type="AlphaFoldDB" id="A0AAV9HM84"/>
<keyword evidence="3" id="KW-1185">Reference proteome</keyword>
<proteinExistence type="predicted"/>
<reference evidence="2" key="1">
    <citation type="journal article" date="2023" name="Mol. Phylogenet. Evol.">
        <title>Genome-scale phylogeny and comparative genomics of the fungal order Sordariales.</title>
        <authorList>
            <person name="Hensen N."/>
            <person name="Bonometti L."/>
            <person name="Westerberg I."/>
            <person name="Brannstrom I.O."/>
            <person name="Guillou S."/>
            <person name="Cros-Aarteil S."/>
            <person name="Calhoun S."/>
            <person name="Haridas S."/>
            <person name="Kuo A."/>
            <person name="Mondo S."/>
            <person name="Pangilinan J."/>
            <person name="Riley R."/>
            <person name="LaButti K."/>
            <person name="Andreopoulos B."/>
            <person name="Lipzen A."/>
            <person name="Chen C."/>
            <person name="Yan M."/>
            <person name="Daum C."/>
            <person name="Ng V."/>
            <person name="Clum A."/>
            <person name="Steindorff A."/>
            <person name="Ohm R.A."/>
            <person name="Martin F."/>
            <person name="Silar P."/>
            <person name="Natvig D.O."/>
            <person name="Lalanne C."/>
            <person name="Gautier V."/>
            <person name="Ament-Velasquez S.L."/>
            <person name="Kruys A."/>
            <person name="Hutchinson M.I."/>
            <person name="Powell A.J."/>
            <person name="Barry K."/>
            <person name="Miller A.N."/>
            <person name="Grigoriev I.V."/>
            <person name="Debuchy R."/>
            <person name="Gladieux P."/>
            <person name="Hiltunen Thoren M."/>
            <person name="Johannesson H."/>
        </authorList>
    </citation>
    <scope>NUCLEOTIDE SEQUENCE</scope>
    <source>
        <strain evidence="2">PSN324</strain>
    </source>
</reference>
<organism evidence="2 3">
    <name type="scientific">Cladorrhinum samala</name>
    <dbReference type="NCBI Taxonomy" id="585594"/>
    <lineage>
        <taxon>Eukaryota</taxon>
        <taxon>Fungi</taxon>
        <taxon>Dikarya</taxon>
        <taxon>Ascomycota</taxon>
        <taxon>Pezizomycotina</taxon>
        <taxon>Sordariomycetes</taxon>
        <taxon>Sordariomycetidae</taxon>
        <taxon>Sordariales</taxon>
        <taxon>Podosporaceae</taxon>
        <taxon>Cladorrhinum</taxon>
    </lineage>
</organism>
<feature type="domain" description="Heterokaryon incompatibility" evidence="1">
    <location>
        <begin position="49"/>
        <end position="229"/>
    </location>
</feature>
<comment type="caution">
    <text evidence="2">The sequence shown here is derived from an EMBL/GenBank/DDBJ whole genome shotgun (WGS) entry which is preliminary data.</text>
</comment>
<sequence>MTDNMFHYGRRLAPGEIRLLSLQPSTESSPSSALSFTLLTTFLDSPCPYLALSYAWGTQSDRFPIDVDSHSFLVTPSLYSALSHITPELWSLPIWIDAVCINQADEVEKTAQITRMSEVYHNSVKVIVFLGPSDPATDFAVEQLARVGKLVYDAGAMCLNEADMSRWPHFSHLADQPAERGKRLALRAFLEDLMEAEAGDEQRPPGVPSDAVLSLLQRPWFSRAWVIQELVMAPEADGGGGCVFAVGTRRISWEHLWGGHLFLSMWLAREAASIGDADTDEEALRRYGRYLRRTGNADALYTSRAAQTIGIRKKYLQGDLNRCLKALLMNLYTGDSAEPLGCREPEDKIRALRSLAEHGVFLDDIMVPGASWQEIYVALARHFYRKGDLDFLSLCRQRSSQSLPSWATDWSLHHRPPWLGYKTGDAAQLFDAGKGTAPRVREERSSDRVLCLEGWLIDTIEEVGEEWTAGLDEDFSWRSAGARIHDIYRFVSQSSRYPPEQHDEARWRIIVADKESNSMAQQVRATEENSKECHRRLQYATMTFPPGQGSFGTWFAPYRNTLLSLYGSRPFLGASGYVGLCPGTVKTGDAVFIPSGSHCPYVIRRSGDILDETWVLLGEAYVYGIMDGELDLGNKASESREFLIV</sequence>
<evidence type="ECO:0000259" key="1">
    <source>
        <dbReference type="Pfam" id="PF06985"/>
    </source>
</evidence>
<gene>
    <name evidence="2" type="ORF">QBC42DRAFT_204051</name>
</gene>
<protein>
    <submittedName>
        <fullName evidence="2">Heterokaryon incompatibility protein-domain-containing protein</fullName>
    </submittedName>
</protein>
<dbReference type="Pfam" id="PF06985">
    <property type="entry name" value="HET"/>
    <property type="match status" value="1"/>
</dbReference>
<evidence type="ECO:0000313" key="2">
    <source>
        <dbReference type="EMBL" id="KAK4461220.1"/>
    </source>
</evidence>
<dbReference type="Pfam" id="PF26639">
    <property type="entry name" value="Het-6_barrel"/>
    <property type="match status" value="1"/>
</dbReference>
<dbReference type="PANTHER" id="PTHR24148:SF64">
    <property type="entry name" value="HETEROKARYON INCOMPATIBILITY DOMAIN-CONTAINING PROTEIN"/>
    <property type="match status" value="1"/>
</dbReference>
<dbReference type="EMBL" id="MU864995">
    <property type="protein sequence ID" value="KAK4461220.1"/>
    <property type="molecule type" value="Genomic_DNA"/>
</dbReference>
<accession>A0AAV9HM84</accession>
<dbReference type="PANTHER" id="PTHR24148">
    <property type="entry name" value="ANKYRIN REPEAT DOMAIN-CONTAINING PROTEIN 39 HOMOLOG-RELATED"/>
    <property type="match status" value="1"/>
</dbReference>
<dbReference type="InterPro" id="IPR010730">
    <property type="entry name" value="HET"/>
</dbReference>
<dbReference type="Proteomes" id="UP001321749">
    <property type="component" value="Unassembled WGS sequence"/>
</dbReference>
<name>A0AAV9HM84_9PEZI</name>
<dbReference type="InterPro" id="IPR052895">
    <property type="entry name" value="HetReg/Transcr_Mod"/>
</dbReference>